<organism evidence="1 3">
    <name type="scientific">Sphingomonas zeae</name>
    <dbReference type="NCBI Taxonomy" id="1646122"/>
    <lineage>
        <taxon>Bacteria</taxon>
        <taxon>Pseudomonadati</taxon>
        <taxon>Pseudomonadota</taxon>
        <taxon>Alphaproteobacteria</taxon>
        <taxon>Sphingomonadales</taxon>
        <taxon>Sphingomonadaceae</taxon>
        <taxon>Sphingomonas</taxon>
    </lineage>
</organism>
<dbReference type="EMBL" id="JABMCH010000037">
    <property type="protein sequence ID" value="NUU45511.1"/>
    <property type="molecule type" value="Genomic_DNA"/>
</dbReference>
<proteinExistence type="predicted"/>
<accession>A0A7Y6B2T6</accession>
<dbReference type="EMBL" id="JABMCH010000043">
    <property type="protein sequence ID" value="NUU45649.1"/>
    <property type="molecule type" value="Genomic_DNA"/>
</dbReference>
<protein>
    <submittedName>
        <fullName evidence="1">Transposon DNA-invertase</fullName>
    </submittedName>
</protein>
<feature type="non-terminal residue" evidence="1">
    <location>
        <position position="1"/>
    </location>
</feature>
<sequence length="26" mass="2770">ICSMLGISKPTLYAYVRSAETKPVAA</sequence>
<evidence type="ECO:0000313" key="1">
    <source>
        <dbReference type="EMBL" id="NUU45511.1"/>
    </source>
</evidence>
<dbReference type="AlphaFoldDB" id="A0A7Y6B2T6"/>
<keyword evidence="3" id="KW-1185">Reference proteome</keyword>
<reference evidence="1 3" key="1">
    <citation type="submission" date="2020-05" db="EMBL/GenBank/DDBJ databases">
        <title>Genome Sequencing of Type Strains.</title>
        <authorList>
            <person name="Lemaire J.F."/>
            <person name="Inderbitzin P."/>
            <person name="Gregorio O.A."/>
            <person name="Collins S.B."/>
            <person name="Wespe N."/>
            <person name="Knight-Connoni V."/>
        </authorList>
    </citation>
    <scope>NUCLEOTIDE SEQUENCE [LARGE SCALE GENOMIC DNA]</scope>
    <source>
        <strain evidence="1 3">DSM 100049</strain>
    </source>
</reference>
<comment type="caution">
    <text evidence="1">The sequence shown here is derived from an EMBL/GenBank/DDBJ whole genome shotgun (WGS) entry which is preliminary data.</text>
</comment>
<evidence type="ECO:0000313" key="2">
    <source>
        <dbReference type="EMBL" id="NUU45649.1"/>
    </source>
</evidence>
<evidence type="ECO:0000313" key="3">
    <source>
        <dbReference type="Proteomes" id="UP000536441"/>
    </source>
</evidence>
<gene>
    <name evidence="1" type="ORF">HP438_00735</name>
    <name evidence="2" type="ORF">HP438_01450</name>
</gene>
<dbReference type="Proteomes" id="UP000536441">
    <property type="component" value="Unassembled WGS sequence"/>
</dbReference>
<name>A0A7Y6B2T6_9SPHN</name>